<dbReference type="Pfam" id="PF03860">
    <property type="entry name" value="Csp"/>
    <property type="match status" value="1"/>
</dbReference>
<evidence type="ECO:0000313" key="1">
    <source>
        <dbReference type="EMBL" id="SHF93590.1"/>
    </source>
</evidence>
<gene>
    <name evidence="1" type="ORF">SAMN05444008_114107</name>
</gene>
<dbReference type="PANTHER" id="PTHR37310:SF1">
    <property type="entry name" value="CYTOPLASMIC PROTEIN"/>
    <property type="match status" value="1"/>
</dbReference>
<dbReference type="InterPro" id="IPR005560">
    <property type="entry name" value="Csp_YhjQ"/>
</dbReference>
<dbReference type="RefSeq" id="WP_073045738.1">
    <property type="nucleotide sequence ID" value="NZ_FQUO01000014.1"/>
</dbReference>
<dbReference type="PANTHER" id="PTHR37310">
    <property type="entry name" value="CYTOPLASMIC PROTEIN-RELATED"/>
    <property type="match status" value="1"/>
</dbReference>
<protein>
    <recommendedName>
        <fullName evidence="3">Ferredoxin</fullName>
    </recommendedName>
</protein>
<accession>A0A1M5FPW4</accession>
<dbReference type="STRING" id="1302690.BUE76_18675"/>
<dbReference type="EMBL" id="FQUO01000014">
    <property type="protein sequence ID" value="SHF93590.1"/>
    <property type="molecule type" value="Genomic_DNA"/>
</dbReference>
<evidence type="ECO:0000313" key="2">
    <source>
        <dbReference type="Proteomes" id="UP000184368"/>
    </source>
</evidence>
<keyword evidence="2" id="KW-1185">Reference proteome</keyword>
<sequence>MNGISLQRNNCLQTWIVCENLLAALHQKSLPGQQQLEKVVDECALICMETWQALSSRCTEARKLVLLCIGICEECAEACKPYTDPQVQQCANWCRRCGDSFTQLAAALTYG</sequence>
<organism evidence="1 2">
    <name type="scientific">Cnuella takakiae</name>
    <dbReference type="NCBI Taxonomy" id="1302690"/>
    <lineage>
        <taxon>Bacteria</taxon>
        <taxon>Pseudomonadati</taxon>
        <taxon>Bacteroidota</taxon>
        <taxon>Chitinophagia</taxon>
        <taxon>Chitinophagales</taxon>
        <taxon>Chitinophagaceae</taxon>
        <taxon>Cnuella</taxon>
    </lineage>
</organism>
<name>A0A1M5FPW4_9BACT</name>
<reference evidence="1 2" key="1">
    <citation type="submission" date="2016-11" db="EMBL/GenBank/DDBJ databases">
        <authorList>
            <person name="Jaros S."/>
            <person name="Januszkiewicz K."/>
            <person name="Wedrychowicz H."/>
        </authorList>
    </citation>
    <scope>NUCLEOTIDE SEQUENCE [LARGE SCALE GENOMIC DNA]</scope>
    <source>
        <strain evidence="1 2">DSM 26897</strain>
    </source>
</reference>
<evidence type="ECO:0008006" key="3">
    <source>
        <dbReference type="Google" id="ProtNLM"/>
    </source>
</evidence>
<dbReference type="OrthoDB" id="679177at2"/>
<dbReference type="Proteomes" id="UP000184368">
    <property type="component" value="Unassembled WGS sequence"/>
</dbReference>
<dbReference type="AlphaFoldDB" id="A0A1M5FPW4"/>
<proteinExistence type="predicted"/>
<dbReference type="Gene3D" id="1.20.1270.360">
    <property type="match status" value="1"/>
</dbReference>